<dbReference type="InterPro" id="IPR001328">
    <property type="entry name" value="Pept_tRNA_hydro"/>
</dbReference>
<dbReference type="Gene3D" id="3.40.50.1470">
    <property type="entry name" value="Peptidyl-tRNA hydrolase"/>
    <property type="match status" value="1"/>
</dbReference>
<evidence type="ECO:0000256" key="6">
    <source>
        <dbReference type="ARBA" id="ARBA00048707"/>
    </source>
</evidence>
<comment type="function">
    <text evidence="8">Catalyzes the release of premature peptidyl moieties from peptidyl-tRNA molecules trapped in stalled 50S ribosomal subunits, and thus maintains levels of free tRNAs and 50S ribosomes.</text>
</comment>
<feature type="binding site" evidence="8">
    <location>
        <position position="30"/>
    </location>
    <ligand>
        <name>tRNA</name>
        <dbReference type="ChEBI" id="CHEBI:17843"/>
    </ligand>
</feature>
<dbReference type="HAMAP" id="MF_00083">
    <property type="entry name" value="Pept_tRNA_hydro_bact"/>
    <property type="match status" value="1"/>
</dbReference>
<evidence type="ECO:0000256" key="9">
    <source>
        <dbReference type="RuleBase" id="RU000673"/>
    </source>
</evidence>
<dbReference type="InterPro" id="IPR036416">
    <property type="entry name" value="Pept_tRNA_hydro_sf"/>
</dbReference>
<evidence type="ECO:0000313" key="12">
    <source>
        <dbReference type="Proteomes" id="UP000886785"/>
    </source>
</evidence>
<proteinExistence type="inferred from homology"/>
<evidence type="ECO:0000256" key="3">
    <source>
        <dbReference type="ARBA" id="ARBA00022801"/>
    </source>
</evidence>
<dbReference type="PANTHER" id="PTHR17224">
    <property type="entry name" value="PEPTIDYL-TRNA HYDROLASE"/>
    <property type="match status" value="1"/>
</dbReference>
<comment type="caution">
    <text evidence="11">The sequence shown here is derived from an EMBL/GenBank/DDBJ whole genome shotgun (WGS) entry which is preliminary data.</text>
</comment>
<feature type="binding site" evidence="8">
    <location>
        <position position="80"/>
    </location>
    <ligand>
        <name>tRNA</name>
        <dbReference type="ChEBI" id="CHEBI:17843"/>
    </ligand>
</feature>
<feature type="binding site" evidence="8">
    <location>
        <position position="82"/>
    </location>
    <ligand>
        <name>tRNA</name>
        <dbReference type="ChEBI" id="CHEBI:17843"/>
    </ligand>
</feature>
<dbReference type="Proteomes" id="UP000886785">
    <property type="component" value="Unassembled WGS sequence"/>
</dbReference>
<dbReference type="PROSITE" id="PS01195">
    <property type="entry name" value="PEPT_TRNA_HYDROL_1"/>
    <property type="match status" value="1"/>
</dbReference>
<dbReference type="EC" id="3.1.1.29" evidence="1 8"/>
<dbReference type="CDD" id="cd00462">
    <property type="entry name" value="PTH"/>
    <property type="match status" value="1"/>
</dbReference>
<dbReference type="PROSITE" id="PS01196">
    <property type="entry name" value="PEPT_TRNA_HYDROL_2"/>
    <property type="match status" value="1"/>
</dbReference>
<dbReference type="EMBL" id="DVHF01000041">
    <property type="protein sequence ID" value="HIR56755.1"/>
    <property type="molecule type" value="Genomic_DNA"/>
</dbReference>
<sequence length="203" mass="22374">MFEKLFSRPSVPAGPVQYLVVGLGNPGSKYENTRHNAGFLTMDYIAEKYGARIDRLKFKGLCGDAVIGGVRTLLLKPSTFMNLSGQSVTEAMSFYKIPAEKVIVIYDDISLPPGRLRIRRKGSDGGHNGMKNIIYLSGKDTFPRIKMGVGAKPNPQWDLADWVLSTFSAQEKKDLSEAIDHAASAVELMVQGKIDEAMNRFNS</sequence>
<evidence type="ECO:0000256" key="8">
    <source>
        <dbReference type="HAMAP-Rule" id="MF_00083"/>
    </source>
</evidence>
<comment type="function">
    <text evidence="8">Hydrolyzes ribosome-free peptidyl-tRNAs (with 1 or more amino acids incorporated), which drop off the ribosome during protein synthesis, or as a result of ribosome stalling.</text>
</comment>
<dbReference type="GO" id="GO:0005737">
    <property type="term" value="C:cytoplasm"/>
    <property type="evidence" value="ECO:0007669"/>
    <property type="project" value="UniProtKB-SubCell"/>
</dbReference>
<gene>
    <name evidence="8" type="primary">pth</name>
    <name evidence="11" type="ORF">IAA54_03735</name>
</gene>
<evidence type="ECO:0000256" key="1">
    <source>
        <dbReference type="ARBA" id="ARBA00013260"/>
    </source>
</evidence>
<dbReference type="GO" id="GO:0000049">
    <property type="term" value="F:tRNA binding"/>
    <property type="evidence" value="ECO:0007669"/>
    <property type="project" value="UniProtKB-UniRule"/>
</dbReference>
<dbReference type="InterPro" id="IPR018171">
    <property type="entry name" value="Pept_tRNA_hydro_CS"/>
</dbReference>
<dbReference type="SUPFAM" id="SSF53178">
    <property type="entry name" value="Peptidyl-tRNA hydrolase-like"/>
    <property type="match status" value="1"/>
</dbReference>
<reference evidence="11" key="2">
    <citation type="journal article" date="2021" name="PeerJ">
        <title>Extensive microbial diversity within the chicken gut microbiome revealed by metagenomics and culture.</title>
        <authorList>
            <person name="Gilroy R."/>
            <person name="Ravi A."/>
            <person name="Getino M."/>
            <person name="Pursley I."/>
            <person name="Horton D.L."/>
            <person name="Alikhan N.F."/>
            <person name="Baker D."/>
            <person name="Gharbi K."/>
            <person name="Hall N."/>
            <person name="Watson M."/>
            <person name="Adriaenssens E.M."/>
            <person name="Foster-Nyarko E."/>
            <person name="Jarju S."/>
            <person name="Secka A."/>
            <person name="Antonio M."/>
            <person name="Oren A."/>
            <person name="Chaudhuri R.R."/>
            <person name="La Ragione R."/>
            <person name="Hildebrand F."/>
            <person name="Pallen M.J."/>
        </authorList>
    </citation>
    <scope>NUCLEOTIDE SEQUENCE</scope>
    <source>
        <strain evidence="11">ChiSjej1B19-7085</strain>
    </source>
</reference>
<dbReference type="PANTHER" id="PTHR17224:SF1">
    <property type="entry name" value="PEPTIDYL-TRNA HYDROLASE"/>
    <property type="match status" value="1"/>
</dbReference>
<dbReference type="Pfam" id="PF01195">
    <property type="entry name" value="Pept_tRNA_hydro"/>
    <property type="match status" value="1"/>
</dbReference>
<name>A0A9D1J124_9FIRM</name>
<dbReference type="FunFam" id="3.40.50.1470:FF:000001">
    <property type="entry name" value="Peptidyl-tRNA hydrolase"/>
    <property type="match status" value="1"/>
</dbReference>
<reference evidence="11" key="1">
    <citation type="submission" date="2020-10" db="EMBL/GenBank/DDBJ databases">
        <authorList>
            <person name="Gilroy R."/>
        </authorList>
    </citation>
    <scope>NUCLEOTIDE SEQUENCE</scope>
    <source>
        <strain evidence="11">ChiSjej1B19-7085</strain>
    </source>
</reference>
<evidence type="ECO:0000256" key="4">
    <source>
        <dbReference type="ARBA" id="ARBA00022884"/>
    </source>
</evidence>
<feature type="active site" description="Proton acceptor" evidence="8">
    <location>
        <position position="35"/>
    </location>
</feature>
<dbReference type="NCBIfam" id="TIGR00447">
    <property type="entry name" value="pth"/>
    <property type="match status" value="1"/>
</dbReference>
<dbReference type="GO" id="GO:0072344">
    <property type="term" value="P:rescue of stalled ribosome"/>
    <property type="evidence" value="ECO:0007669"/>
    <property type="project" value="UniProtKB-UniRule"/>
</dbReference>
<keyword evidence="4 8" id="KW-0694">RNA-binding</keyword>
<dbReference type="AlphaFoldDB" id="A0A9D1J124"/>
<keyword evidence="2 8" id="KW-0820">tRNA-binding</keyword>
<comment type="similarity">
    <text evidence="5 8 10">Belongs to the PTH family.</text>
</comment>
<evidence type="ECO:0000256" key="10">
    <source>
        <dbReference type="RuleBase" id="RU004320"/>
    </source>
</evidence>
<feature type="binding site" evidence="8">
    <location>
        <position position="128"/>
    </location>
    <ligand>
        <name>tRNA</name>
        <dbReference type="ChEBI" id="CHEBI:17843"/>
    </ligand>
</feature>
<evidence type="ECO:0000256" key="7">
    <source>
        <dbReference type="ARBA" id="ARBA00050038"/>
    </source>
</evidence>
<comment type="catalytic activity">
    <reaction evidence="6 8 9">
        <text>an N-acyl-L-alpha-aminoacyl-tRNA + H2O = an N-acyl-L-amino acid + a tRNA + H(+)</text>
        <dbReference type="Rhea" id="RHEA:54448"/>
        <dbReference type="Rhea" id="RHEA-COMP:10123"/>
        <dbReference type="Rhea" id="RHEA-COMP:13883"/>
        <dbReference type="ChEBI" id="CHEBI:15377"/>
        <dbReference type="ChEBI" id="CHEBI:15378"/>
        <dbReference type="ChEBI" id="CHEBI:59874"/>
        <dbReference type="ChEBI" id="CHEBI:78442"/>
        <dbReference type="ChEBI" id="CHEBI:138191"/>
        <dbReference type="EC" id="3.1.1.29"/>
    </reaction>
</comment>
<evidence type="ECO:0000256" key="2">
    <source>
        <dbReference type="ARBA" id="ARBA00022555"/>
    </source>
</evidence>
<feature type="site" description="Stabilizes the basic form of H active site to accept a proton" evidence="8">
    <location>
        <position position="107"/>
    </location>
</feature>
<evidence type="ECO:0000313" key="11">
    <source>
        <dbReference type="EMBL" id="HIR56755.1"/>
    </source>
</evidence>
<comment type="subcellular location">
    <subcellularLocation>
        <location evidence="8">Cytoplasm</location>
    </subcellularLocation>
</comment>
<feature type="site" description="Discriminates between blocked and unblocked aminoacyl-tRNA" evidence="8">
    <location>
        <position position="25"/>
    </location>
</feature>
<keyword evidence="3 8" id="KW-0378">Hydrolase</keyword>
<protein>
    <recommendedName>
        <fullName evidence="7 8">Peptidyl-tRNA hydrolase</fullName>
        <shortName evidence="8">Pth</shortName>
        <ecNumber evidence="1 8">3.1.1.29</ecNumber>
    </recommendedName>
</protein>
<accession>A0A9D1J124</accession>
<dbReference type="GO" id="GO:0004045">
    <property type="term" value="F:peptidyl-tRNA hydrolase activity"/>
    <property type="evidence" value="ECO:0007669"/>
    <property type="project" value="UniProtKB-UniRule"/>
</dbReference>
<keyword evidence="8" id="KW-0963">Cytoplasm</keyword>
<comment type="subunit">
    <text evidence="8">Monomer.</text>
</comment>
<dbReference type="GO" id="GO:0006515">
    <property type="term" value="P:protein quality control for misfolded or incompletely synthesized proteins"/>
    <property type="evidence" value="ECO:0007669"/>
    <property type="project" value="UniProtKB-UniRule"/>
</dbReference>
<evidence type="ECO:0000256" key="5">
    <source>
        <dbReference type="ARBA" id="ARBA00038063"/>
    </source>
</evidence>
<organism evidence="11 12">
    <name type="scientific">Candidatus Gallacutalibacter pullicola</name>
    <dbReference type="NCBI Taxonomy" id="2840830"/>
    <lineage>
        <taxon>Bacteria</taxon>
        <taxon>Bacillati</taxon>
        <taxon>Bacillota</taxon>
        <taxon>Clostridia</taxon>
        <taxon>Eubacteriales</taxon>
        <taxon>Candidatus Gallacutalibacter</taxon>
    </lineage>
</organism>